<evidence type="ECO:0000313" key="2">
    <source>
        <dbReference type="EMBL" id="SDD09901.1"/>
    </source>
</evidence>
<keyword evidence="3" id="KW-1185">Reference proteome</keyword>
<sequence>MRKPFTILKLLPAFILLLASGCHKNDTGAGDTPTTAKPVINSFTVSAVTMSSATFNFSASGYTSLSISIDGGAAVNVSGTSE</sequence>
<dbReference type="Proteomes" id="UP000198757">
    <property type="component" value="Unassembled WGS sequence"/>
</dbReference>
<dbReference type="STRING" id="1285928.SAMN04487894_10618"/>
<gene>
    <name evidence="2" type="ORF">SAMN04487894_10618</name>
</gene>
<reference evidence="3" key="1">
    <citation type="submission" date="2016-10" db="EMBL/GenBank/DDBJ databases">
        <authorList>
            <person name="Varghese N."/>
            <person name="Submissions S."/>
        </authorList>
    </citation>
    <scope>NUCLEOTIDE SEQUENCE [LARGE SCALE GENOMIC DNA]</scope>
    <source>
        <strain evidence="3">DSM 25811 / CCM 8410 / LMG 26954 / E90</strain>
    </source>
</reference>
<dbReference type="RefSeq" id="WP_090390350.1">
    <property type="nucleotide sequence ID" value="NZ_FMZO01000006.1"/>
</dbReference>
<evidence type="ECO:0000256" key="1">
    <source>
        <dbReference type="SAM" id="SignalP"/>
    </source>
</evidence>
<keyword evidence="1" id="KW-0732">Signal</keyword>
<feature type="chain" id="PRO_5011608673" evidence="1">
    <location>
        <begin position="25"/>
        <end position="82"/>
    </location>
</feature>
<dbReference type="AlphaFoldDB" id="A0A1G6RZR7"/>
<proteinExistence type="predicted"/>
<organism evidence="2 3">
    <name type="scientific">Niabella drilacis (strain DSM 25811 / CCM 8410 / CCUG 62505 / LMG 26954 / E90)</name>
    <dbReference type="NCBI Taxonomy" id="1285928"/>
    <lineage>
        <taxon>Bacteria</taxon>
        <taxon>Pseudomonadati</taxon>
        <taxon>Bacteroidota</taxon>
        <taxon>Chitinophagia</taxon>
        <taxon>Chitinophagales</taxon>
        <taxon>Chitinophagaceae</taxon>
        <taxon>Niabella</taxon>
    </lineage>
</organism>
<dbReference type="EMBL" id="FMZO01000006">
    <property type="protein sequence ID" value="SDD09901.1"/>
    <property type="molecule type" value="Genomic_DNA"/>
</dbReference>
<protein>
    <submittedName>
        <fullName evidence="2">Uncharacterized protein</fullName>
    </submittedName>
</protein>
<feature type="signal peptide" evidence="1">
    <location>
        <begin position="1"/>
        <end position="24"/>
    </location>
</feature>
<evidence type="ECO:0000313" key="3">
    <source>
        <dbReference type="Proteomes" id="UP000198757"/>
    </source>
</evidence>
<accession>A0A1G6RZR7</accession>
<name>A0A1G6RZR7_NIADE</name>
<dbReference type="PROSITE" id="PS51257">
    <property type="entry name" value="PROKAR_LIPOPROTEIN"/>
    <property type="match status" value="1"/>
</dbReference>